<keyword evidence="1" id="KW-0812">Transmembrane</keyword>
<gene>
    <name evidence="2" type="ORF">S01H1_78538</name>
</gene>
<evidence type="ECO:0000256" key="1">
    <source>
        <dbReference type="SAM" id="Phobius"/>
    </source>
</evidence>
<sequence>HMEEKPEGFPWFLLTVFGAILLLILLAEVIHHSHKGKDRVEFRTMEDGFRNLYFSLHLARENMLFSPKAFSFGVQ</sequence>
<feature type="transmembrane region" description="Helical" evidence="1">
    <location>
        <begin position="12"/>
        <end position="30"/>
    </location>
</feature>
<keyword evidence="1" id="KW-1133">Transmembrane helix</keyword>
<dbReference type="EMBL" id="BARS01052864">
    <property type="protein sequence ID" value="GAG46460.1"/>
    <property type="molecule type" value="Genomic_DNA"/>
</dbReference>
<name>X0XTB0_9ZZZZ</name>
<reference evidence="2" key="1">
    <citation type="journal article" date="2014" name="Front. Microbiol.">
        <title>High frequency of phylogenetically diverse reductive dehalogenase-homologous genes in deep subseafloor sedimentary metagenomes.</title>
        <authorList>
            <person name="Kawai M."/>
            <person name="Futagami T."/>
            <person name="Toyoda A."/>
            <person name="Takaki Y."/>
            <person name="Nishi S."/>
            <person name="Hori S."/>
            <person name="Arai W."/>
            <person name="Tsubouchi T."/>
            <person name="Morono Y."/>
            <person name="Uchiyama I."/>
            <person name="Ito T."/>
            <person name="Fujiyama A."/>
            <person name="Inagaki F."/>
            <person name="Takami H."/>
        </authorList>
    </citation>
    <scope>NUCLEOTIDE SEQUENCE</scope>
    <source>
        <strain evidence="2">Expedition CK06-06</strain>
    </source>
</reference>
<keyword evidence="1" id="KW-0472">Membrane</keyword>
<organism evidence="2">
    <name type="scientific">marine sediment metagenome</name>
    <dbReference type="NCBI Taxonomy" id="412755"/>
    <lineage>
        <taxon>unclassified sequences</taxon>
        <taxon>metagenomes</taxon>
        <taxon>ecological metagenomes</taxon>
    </lineage>
</organism>
<proteinExistence type="predicted"/>
<accession>X0XTB0</accession>
<evidence type="ECO:0000313" key="2">
    <source>
        <dbReference type="EMBL" id="GAG46460.1"/>
    </source>
</evidence>
<comment type="caution">
    <text evidence="2">The sequence shown here is derived from an EMBL/GenBank/DDBJ whole genome shotgun (WGS) entry which is preliminary data.</text>
</comment>
<protein>
    <submittedName>
        <fullName evidence="2">Uncharacterized protein</fullName>
    </submittedName>
</protein>
<dbReference type="AlphaFoldDB" id="X0XTB0"/>
<feature type="non-terminal residue" evidence="2">
    <location>
        <position position="1"/>
    </location>
</feature>